<dbReference type="InterPro" id="IPR043148">
    <property type="entry name" value="TagF_C"/>
</dbReference>
<dbReference type="InterPro" id="IPR043149">
    <property type="entry name" value="TagF_N"/>
</dbReference>
<evidence type="ECO:0000256" key="2">
    <source>
        <dbReference type="ARBA" id="ARBA00010488"/>
    </source>
</evidence>
<keyword evidence="5" id="KW-0777">Teichoic acid biosynthesis</keyword>
<evidence type="ECO:0000256" key="5">
    <source>
        <dbReference type="ARBA" id="ARBA00022944"/>
    </source>
</evidence>
<evidence type="ECO:0000313" key="7">
    <source>
        <dbReference type="EMBL" id="MBC5995861.1"/>
    </source>
</evidence>
<name>A0ABR7JLP7_9FIRM</name>
<dbReference type="PANTHER" id="PTHR37316:SF3">
    <property type="entry name" value="TEICHOIC ACID GLYCEROL-PHOSPHATE TRANSFERASE"/>
    <property type="match status" value="1"/>
</dbReference>
<keyword evidence="3" id="KW-1003">Cell membrane</keyword>
<dbReference type="InterPro" id="IPR007554">
    <property type="entry name" value="Glycerophosphate_synth"/>
</dbReference>
<sequence length="938" mass="109750">MSKFKNTLKNSNLIYIHRTENIIELKFDIELDENVDDFIKGLYLIVKRRTDNVANKFQLDLETKNYKKATLLAKIDIQAFIQFIEGSRCDLYIANDAHKSLDRVSSMDIDLSDAVYYDKNSKQYIRFYTTERGNASIFIDRNEKITNIKTIELSESGLLNINGYINLDRLSINYTDDFKIYCKVKYKEYTSNINCLTLHFNKNDECTHEFNINLDLKQLNLDEYLDVINLVIGYCDGDIEKETPLYTKSKTSVTMTIKDEGRKWLAVFKSENNQGKLRVNVSDISHEIEISEVYVDVDSMTLKLNEEDTHNSSLIPKGDIDVLFRNRTLKEQYNVVSSFTGTEIVIPLNNFLKLKGIEFGIYDIYIVHNGMEYRFASRLDEIENKKEIMIFPRCLQYDVKNQAAVIEPYYTLINNLALEIRRYLEIKKVDSVDIIDGNIRIKGSMYVRNAVDKTVPNEMIGKIILKGDYGRIYELESKWSIKLKKNALVQHDFEAIIEKSQFKDITLGNILSNLSGALSECEITSYLSGIKFSININPLAIRTTMEDKFKKYKVFKTIIERIKLPLYNFINRVFPKNKKMVLFQSYYGKSYSCNPRAIYEELLESNADFKYVWVQNDIYKELPGKPIMVRPRSLAYYYYMARSNYFVNNANFPDFFEKRPGVVNLQTWHGTPLKRLGFDVSEDSLAYKENTSEELMARIRKWDMLVVPNAYTGEILSRAYKYENTVLETGYPRNDVFYKDNVDTKRQELRRKLNIPKGKKVILYAPTWRENESRNSTYNTPFNIDTFASEFGNEYVLLLRLHYFDASRVDSGNYGDLVRNVSFYDDISDLYLISDILITDYSSVMFDFANSNKPILFYTYDLDSYKNDLRGLYFDFENKAPGPVIVEEKQLFESIRKIEDIRLDYATKYKEFRETFCSLEDGGASKRVVNSVFNLKRK</sequence>
<dbReference type="PANTHER" id="PTHR37316">
    <property type="entry name" value="TEICHOIC ACID GLYCEROL-PHOSPHATE PRIMASE"/>
    <property type="match status" value="1"/>
</dbReference>
<dbReference type="Gene3D" id="3.40.50.12580">
    <property type="match status" value="1"/>
</dbReference>
<dbReference type="EMBL" id="JACRWE010000002">
    <property type="protein sequence ID" value="MBC5995861.1"/>
    <property type="molecule type" value="Genomic_DNA"/>
</dbReference>
<comment type="caution">
    <text evidence="7">The sequence shown here is derived from an EMBL/GenBank/DDBJ whole genome shotgun (WGS) entry which is preliminary data.</text>
</comment>
<organism evidence="7 8">
    <name type="scientific">Romboutsia faecis</name>
    <dbReference type="NCBI Taxonomy" id="2764597"/>
    <lineage>
        <taxon>Bacteria</taxon>
        <taxon>Bacillati</taxon>
        <taxon>Bacillota</taxon>
        <taxon>Clostridia</taxon>
        <taxon>Peptostreptococcales</taxon>
        <taxon>Peptostreptococcaceae</taxon>
        <taxon>Romboutsia</taxon>
    </lineage>
</organism>
<keyword evidence="8" id="KW-1185">Reference proteome</keyword>
<comment type="subcellular location">
    <subcellularLocation>
        <location evidence="1">Cell membrane</location>
        <topology evidence="1">Peripheral membrane protein</topology>
    </subcellularLocation>
</comment>
<keyword evidence="6" id="KW-0472">Membrane</keyword>
<evidence type="ECO:0000256" key="4">
    <source>
        <dbReference type="ARBA" id="ARBA00022679"/>
    </source>
</evidence>
<evidence type="ECO:0000256" key="1">
    <source>
        <dbReference type="ARBA" id="ARBA00004202"/>
    </source>
</evidence>
<dbReference type="Gene3D" id="3.40.50.11820">
    <property type="match status" value="1"/>
</dbReference>
<evidence type="ECO:0000313" key="8">
    <source>
        <dbReference type="Proteomes" id="UP000609849"/>
    </source>
</evidence>
<proteinExistence type="inferred from homology"/>
<dbReference type="SUPFAM" id="SSF53756">
    <property type="entry name" value="UDP-Glycosyltransferase/glycogen phosphorylase"/>
    <property type="match status" value="1"/>
</dbReference>
<gene>
    <name evidence="7" type="ORF">H8923_03750</name>
</gene>
<evidence type="ECO:0000256" key="6">
    <source>
        <dbReference type="ARBA" id="ARBA00023136"/>
    </source>
</evidence>
<keyword evidence="4" id="KW-0808">Transferase</keyword>
<dbReference type="Proteomes" id="UP000609849">
    <property type="component" value="Unassembled WGS sequence"/>
</dbReference>
<dbReference type="Pfam" id="PF04464">
    <property type="entry name" value="Glyphos_transf"/>
    <property type="match status" value="1"/>
</dbReference>
<comment type="similarity">
    <text evidence="2">Belongs to the CDP-glycerol glycerophosphotransferase family.</text>
</comment>
<protein>
    <submittedName>
        <fullName evidence="7">CDP-glycerol glycerophosphotransferase family protein</fullName>
    </submittedName>
</protein>
<dbReference type="RefSeq" id="WP_172976671.1">
    <property type="nucleotide sequence ID" value="NZ_JACRWE010000002.1"/>
</dbReference>
<evidence type="ECO:0000256" key="3">
    <source>
        <dbReference type="ARBA" id="ARBA00022475"/>
    </source>
</evidence>
<accession>A0ABR7JLP7</accession>
<dbReference type="InterPro" id="IPR051612">
    <property type="entry name" value="Teichoic_Acid_Biosynth"/>
</dbReference>
<reference evidence="7 8" key="1">
    <citation type="submission" date="2020-08" db="EMBL/GenBank/DDBJ databases">
        <authorList>
            <person name="Liu C."/>
            <person name="Sun Q."/>
        </authorList>
    </citation>
    <scope>NUCLEOTIDE SEQUENCE [LARGE SCALE GENOMIC DNA]</scope>
    <source>
        <strain evidence="7 8">NSJ-18</strain>
    </source>
</reference>